<gene>
    <name evidence="7" type="ORF">HLB16_02310</name>
</gene>
<dbReference type="InterPro" id="IPR029033">
    <property type="entry name" value="His_PPase_superfam"/>
</dbReference>
<organism evidence="7 8">
    <name type="scientific">Cupriavidus gilardii</name>
    <dbReference type="NCBI Taxonomy" id="82541"/>
    <lineage>
        <taxon>Bacteria</taxon>
        <taxon>Pseudomonadati</taxon>
        <taxon>Pseudomonadota</taxon>
        <taxon>Betaproteobacteria</taxon>
        <taxon>Burkholderiales</taxon>
        <taxon>Burkholderiaceae</taxon>
        <taxon>Cupriavidus</taxon>
    </lineage>
</organism>
<accession>A0A849B6G4</accession>
<name>A0A849B6G4_9BURK</name>
<dbReference type="EMBL" id="JABEMD010000002">
    <property type="protein sequence ID" value="NNH09714.1"/>
    <property type="molecule type" value="Genomic_DNA"/>
</dbReference>
<dbReference type="RefSeq" id="WP_053821185.1">
    <property type="nucleotide sequence ID" value="NZ_BAAAEB010000007.1"/>
</dbReference>
<evidence type="ECO:0000256" key="3">
    <source>
        <dbReference type="ARBA" id="ARBA00022432"/>
    </source>
</evidence>
<keyword evidence="5" id="KW-0413">Isomerase</keyword>
<dbReference type="SMART" id="SM00855">
    <property type="entry name" value="PGAM"/>
    <property type="match status" value="1"/>
</dbReference>
<dbReference type="CDD" id="cd07067">
    <property type="entry name" value="HP_PGM_like"/>
    <property type="match status" value="1"/>
</dbReference>
<proteinExistence type="inferred from homology"/>
<protein>
    <recommendedName>
        <fullName evidence="2">phosphoglycerate mutase (2,3-diphosphoglycerate-dependent)</fullName>
        <ecNumber evidence="2">5.4.2.11</ecNumber>
    </recommendedName>
</protein>
<keyword evidence="3" id="KW-0312">Gluconeogenesis</keyword>
<dbReference type="SUPFAM" id="SSF53254">
    <property type="entry name" value="Phosphoglycerate mutase-like"/>
    <property type="match status" value="1"/>
</dbReference>
<dbReference type="GO" id="GO:0006096">
    <property type="term" value="P:glycolytic process"/>
    <property type="evidence" value="ECO:0007669"/>
    <property type="project" value="UniProtKB-KW"/>
</dbReference>
<keyword evidence="4" id="KW-0324">Glycolysis</keyword>
<dbReference type="PANTHER" id="PTHR11931">
    <property type="entry name" value="PHOSPHOGLYCERATE MUTASE"/>
    <property type="match status" value="1"/>
</dbReference>
<dbReference type="Pfam" id="PF00300">
    <property type="entry name" value="His_Phos_1"/>
    <property type="match status" value="1"/>
</dbReference>
<dbReference type="Gene3D" id="3.40.50.1240">
    <property type="entry name" value="Phosphoglycerate mutase-like"/>
    <property type="match status" value="1"/>
</dbReference>
<feature type="binding site" evidence="6">
    <location>
        <begin position="20"/>
        <end position="21"/>
    </location>
    <ligand>
        <name>substrate</name>
    </ligand>
</feature>
<sequence length="212" mass="23000">MMLYLVRHGRSVANDAGLVTGTTADELDAIGVAQAQRMAAWLSHAGIVADRYMTSQWCRAQQTARLLMPAADWEVDSRLGETDAGEVADWQLARFLAQCPDFYADPGNRYPGGESHLALNQRVLGWLDEQLARPVDALMVVAHSGPISCILQHIHGVGMERFPAFLPAHASLSAIEMVRGDDVWHGRLLAFALGPLENLPVAIHGARGRAAS</sequence>
<dbReference type="InterPro" id="IPR005952">
    <property type="entry name" value="Phosphogly_mut1"/>
</dbReference>
<dbReference type="EC" id="5.4.2.11" evidence="2"/>
<evidence type="ECO:0000256" key="6">
    <source>
        <dbReference type="PIRSR" id="PIRSR613078-2"/>
    </source>
</evidence>
<evidence type="ECO:0000313" key="7">
    <source>
        <dbReference type="EMBL" id="NNH09714.1"/>
    </source>
</evidence>
<comment type="caution">
    <text evidence="7">The sequence shown here is derived from an EMBL/GenBank/DDBJ whole genome shotgun (WGS) entry which is preliminary data.</text>
</comment>
<feature type="binding site" evidence="6">
    <location>
        <begin position="7"/>
        <end position="14"/>
    </location>
    <ligand>
        <name>substrate</name>
    </ligand>
</feature>
<feature type="binding site" evidence="6">
    <location>
        <position position="59"/>
    </location>
    <ligand>
        <name>substrate</name>
    </ligand>
</feature>
<evidence type="ECO:0000256" key="5">
    <source>
        <dbReference type="ARBA" id="ARBA00023235"/>
    </source>
</evidence>
<dbReference type="GO" id="GO:0004619">
    <property type="term" value="F:phosphoglycerate mutase activity"/>
    <property type="evidence" value="ECO:0007669"/>
    <property type="project" value="UniProtKB-EC"/>
</dbReference>
<evidence type="ECO:0000256" key="2">
    <source>
        <dbReference type="ARBA" id="ARBA00012028"/>
    </source>
</evidence>
<evidence type="ECO:0000313" key="8">
    <source>
        <dbReference type="Proteomes" id="UP000542973"/>
    </source>
</evidence>
<reference evidence="7 8" key="1">
    <citation type="submission" date="2020-05" db="EMBL/GenBank/DDBJ databases">
        <title>MicrobeNet Type strains.</title>
        <authorList>
            <person name="Nicholson A.C."/>
        </authorList>
    </citation>
    <scope>NUCLEOTIDE SEQUENCE [LARGE SCALE GENOMIC DNA]</scope>
    <source>
        <strain evidence="7 8">ATCC 700815</strain>
    </source>
</reference>
<dbReference type="AlphaFoldDB" id="A0A849B6G4"/>
<dbReference type="Proteomes" id="UP000542973">
    <property type="component" value="Unassembled WGS sequence"/>
</dbReference>
<evidence type="ECO:0000256" key="1">
    <source>
        <dbReference type="ARBA" id="ARBA00006717"/>
    </source>
</evidence>
<dbReference type="InterPro" id="IPR013078">
    <property type="entry name" value="His_Pase_superF_clade-1"/>
</dbReference>
<comment type="similarity">
    <text evidence="1">Belongs to the phosphoglycerate mutase family. BPG-dependent PGAM subfamily.</text>
</comment>
<evidence type="ECO:0000256" key="4">
    <source>
        <dbReference type="ARBA" id="ARBA00023152"/>
    </source>
</evidence>
<dbReference type="GO" id="GO:0006094">
    <property type="term" value="P:gluconeogenesis"/>
    <property type="evidence" value="ECO:0007669"/>
    <property type="project" value="UniProtKB-KW"/>
</dbReference>